<dbReference type="EMBL" id="CP046522">
    <property type="protein sequence ID" value="QGU96400.1"/>
    <property type="molecule type" value="Genomic_DNA"/>
</dbReference>
<sequence length="229" mass="26898">MINFEEFKVKMLNEFRKEYVNAFLKKDSLVIEEGTIEATVSMQDAYEEYKLAKDFKFICDIFKKTLKEEFQKRRFKIDYTKVFPLIKSKDFGLGESTNFLRDELFLDLNILYAMDMGETFRFILIDDKYDYRKLKESAYKNLEMVSTGLVKLDKDLDIYSVAFLTDYSSSFILLNSMKQQIQRKVGSNHLLAIPSSTSLLVARNSYKYIDLLKTLIGVDPDPHKVSRHI</sequence>
<gene>
    <name evidence="1" type="ORF">GOM49_16035</name>
</gene>
<organism evidence="1 2">
    <name type="scientific">Clostridium bovifaecis</name>
    <dbReference type="NCBI Taxonomy" id="2184719"/>
    <lineage>
        <taxon>Bacteria</taxon>
        <taxon>Bacillati</taxon>
        <taxon>Bacillota</taxon>
        <taxon>Clostridia</taxon>
        <taxon>Eubacteriales</taxon>
        <taxon>Clostridiaceae</taxon>
        <taxon>Clostridium</taxon>
    </lineage>
</organism>
<dbReference type="Proteomes" id="UP000422764">
    <property type="component" value="Chromosome"/>
</dbReference>
<evidence type="ECO:0000313" key="1">
    <source>
        <dbReference type="EMBL" id="QGU96400.1"/>
    </source>
</evidence>
<dbReference type="Pfam" id="PF07285">
    <property type="entry name" value="DUF1444"/>
    <property type="match status" value="1"/>
</dbReference>
<name>A0A6I6EVU4_9CLOT</name>
<keyword evidence="2" id="KW-1185">Reference proteome</keyword>
<reference evidence="1 2" key="1">
    <citation type="submission" date="2019-12" db="EMBL/GenBank/DDBJ databases">
        <title>Genome sequenceing of Clostridium bovifaecis.</title>
        <authorList>
            <person name="Yao Y."/>
        </authorList>
    </citation>
    <scope>NUCLEOTIDE SEQUENCE [LARGE SCALE GENOMIC DNA]</scope>
    <source>
        <strain evidence="1 2">BXX</strain>
    </source>
</reference>
<dbReference type="InterPro" id="IPR010838">
    <property type="entry name" value="DUF1444"/>
</dbReference>
<dbReference type="AlphaFoldDB" id="A0A6I6EVU4"/>
<accession>A0A6I6EVU4</accession>
<protein>
    <submittedName>
        <fullName evidence="1">DUF1444 family protein</fullName>
    </submittedName>
</protein>
<proteinExistence type="predicted"/>
<evidence type="ECO:0000313" key="2">
    <source>
        <dbReference type="Proteomes" id="UP000422764"/>
    </source>
</evidence>